<feature type="transmembrane region" description="Helical" evidence="1">
    <location>
        <begin position="46"/>
        <end position="64"/>
    </location>
</feature>
<protein>
    <submittedName>
        <fullName evidence="2">Uncharacterized protein</fullName>
    </submittedName>
</protein>
<gene>
    <name evidence="2" type="ORF">LC1Nh_0510</name>
</gene>
<keyword evidence="1" id="KW-0472">Membrane</keyword>
<evidence type="ECO:0000313" key="3">
    <source>
        <dbReference type="Proteomes" id="UP000377803"/>
    </source>
</evidence>
<dbReference type="AlphaFoldDB" id="A0A5Q0UGS7"/>
<evidence type="ECO:0000256" key="1">
    <source>
        <dbReference type="SAM" id="Phobius"/>
    </source>
</evidence>
<proteinExistence type="predicted"/>
<sequence length="125" mass="14142">MTDYKPGTCNINETERKKRLIVGIVGFFNAALLSATMLIYPGFTPLYFTIFLLYLTGFVGYLQYRNHFCTGYALKKKFKTNKSEEEIENSESISKDRRKAALIILQSIIGAGLLTLIIYLIAANI</sequence>
<dbReference type="Proteomes" id="UP000377803">
    <property type="component" value="Chromosome"/>
</dbReference>
<reference evidence="3" key="1">
    <citation type="submission" date="2019-05" db="EMBL/GenBank/DDBJ databases">
        <title>Candidatus Nanohalobium constans, a novel model system to study the DPANN nano-sized archaea: genomic and physiological characterization of a nanoarchaeon co-cultured with its chitinotrophic host.</title>
        <authorList>
            <person name="La Cono V."/>
            <person name="Arcadi E."/>
            <person name="Crisafi F."/>
            <person name="Denaro R."/>
            <person name="La Spada G."/>
            <person name="Messina E."/>
            <person name="Smedile F."/>
            <person name="Toshchakov S.V."/>
            <person name="Shevchenko M.A."/>
            <person name="Golyshin P.N."/>
            <person name="Golyshina O.V."/>
            <person name="Ferrer M."/>
            <person name="Rohde M."/>
            <person name="Mushegian A."/>
            <person name="Sorokin D.Y."/>
            <person name="Giuliano L."/>
            <person name="Yakimov M.M."/>
        </authorList>
    </citation>
    <scope>NUCLEOTIDE SEQUENCE [LARGE SCALE GENOMIC DNA]</scope>
    <source>
        <strain evidence="3">LC1Nh</strain>
    </source>
</reference>
<name>A0A5Q0UGS7_9ARCH</name>
<keyword evidence="1" id="KW-1133">Transmembrane helix</keyword>
<keyword evidence="3" id="KW-1185">Reference proteome</keyword>
<feature type="transmembrane region" description="Helical" evidence="1">
    <location>
        <begin position="20"/>
        <end position="40"/>
    </location>
</feature>
<organism evidence="2 3">
    <name type="scientific">Candidatus Nanohalobium constans</name>
    <dbReference type="NCBI Taxonomy" id="2565781"/>
    <lineage>
        <taxon>Archaea</taxon>
        <taxon>Candidatus Nanohalarchaeota</taxon>
        <taxon>Candidatus Nanohalobia</taxon>
        <taxon>Candidatus Nanohalobiales</taxon>
        <taxon>Candidatus Nanohalobiaceae</taxon>
        <taxon>Candidatus Nanohalobium</taxon>
    </lineage>
</organism>
<dbReference type="GeneID" id="42364895"/>
<dbReference type="RefSeq" id="WP_153550150.1">
    <property type="nucleotide sequence ID" value="NZ_CP040089.1"/>
</dbReference>
<dbReference type="OrthoDB" id="253187at2157"/>
<dbReference type="EMBL" id="CP040089">
    <property type="protein sequence ID" value="QGA80410.1"/>
    <property type="molecule type" value="Genomic_DNA"/>
</dbReference>
<accession>A0A5Q0UGS7</accession>
<feature type="transmembrane region" description="Helical" evidence="1">
    <location>
        <begin position="100"/>
        <end position="122"/>
    </location>
</feature>
<evidence type="ECO:0000313" key="2">
    <source>
        <dbReference type="EMBL" id="QGA80410.1"/>
    </source>
</evidence>
<dbReference type="KEGG" id="ncon:LC1Nh_0510"/>
<keyword evidence="1" id="KW-0812">Transmembrane</keyword>